<feature type="domain" description="PapC-like C-terminal" evidence="2">
    <location>
        <begin position="757"/>
        <end position="815"/>
    </location>
</feature>
<comment type="caution">
    <text evidence="3">The sequence shown here is derived from an EMBL/GenBank/DDBJ whole genome shotgun (WGS) entry which is preliminary data.</text>
</comment>
<dbReference type="GO" id="GO:0015473">
    <property type="term" value="F:fimbrial usher porin activity"/>
    <property type="evidence" value="ECO:0007669"/>
    <property type="project" value="InterPro"/>
</dbReference>
<keyword evidence="1" id="KW-1133">Transmembrane helix</keyword>
<evidence type="ECO:0000259" key="2">
    <source>
        <dbReference type="Pfam" id="PF13953"/>
    </source>
</evidence>
<evidence type="ECO:0000256" key="1">
    <source>
        <dbReference type="SAM" id="Phobius"/>
    </source>
</evidence>
<dbReference type="AlphaFoldDB" id="A0A2T7UDR5"/>
<reference evidence="3" key="1">
    <citation type="submission" date="2017-04" db="EMBL/GenBank/DDBJ databases">
        <title>Unexpected and diverse lifestyles within the genus Limnohabitans.</title>
        <authorList>
            <person name="Kasalicky V."/>
            <person name="Mehrshad M."/>
            <person name="Andrei S.-A."/>
            <person name="Salcher M."/>
            <person name="Kratochvilova H."/>
            <person name="Simek K."/>
            <person name="Ghai R."/>
        </authorList>
    </citation>
    <scope>NUCLEOTIDE SEQUENCE [LARGE SCALE GENOMIC DNA]</scope>
    <source>
        <strain evidence="3">II-D5</strain>
    </source>
</reference>
<name>A0A2T7UDR5_9BURK</name>
<protein>
    <recommendedName>
        <fullName evidence="2">PapC-like C-terminal domain-containing protein</fullName>
    </recommendedName>
</protein>
<feature type="transmembrane region" description="Helical" evidence="1">
    <location>
        <begin position="68"/>
        <end position="85"/>
    </location>
</feature>
<dbReference type="Gene3D" id="2.60.40.3110">
    <property type="match status" value="1"/>
</dbReference>
<dbReference type="PANTHER" id="PTHR30451:SF5">
    <property type="entry name" value="SLR0019 PROTEIN"/>
    <property type="match status" value="1"/>
</dbReference>
<accession>A0A2T7UDR5</accession>
<evidence type="ECO:0000313" key="3">
    <source>
        <dbReference type="EMBL" id="PVE42772.1"/>
    </source>
</evidence>
<proteinExistence type="predicted"/>
<dbReference type="GO" id="GO:0009297">
    <property type="term" value="P:pilus assembly"/>
    <property type="evidence" value="ECO:0007669"/>
    <property type="project" value="InterPro"/>
</dbReference>
<dbReference type="Pfam" id="PF13953">
    <property type="entry name" value="PapC_C"/>
    <property type="match status" value="1"/>
</dbReference>
<dbReference type="InterPro" id="IPR042186">
    <property type="entry name" value="FimD_plug_dom"/>
</dbReference>
<dbReference type="Pfam" id="PF00577">
    <property type="entry name" value="Usher"/>
    <property type="match status" value="1"/>
</dbReference>
<dbReference type="Gene3D" id="2.60.40.2070">
    <property type="match status" value="1"/>
</dbReference>
<organism evidence="3 4">
    <name type="scientific">Limnohabitans planktonicus II-D5</name>
    <dbReference type="NCBI Taxonomy" id="1293045"/>
    <lineage>
        <taxon>Bacteria</taxon>
        <taxon>Pseudomonadati</taxon>
        <taxon>Pseudomonadota</taxon>
        <taxon>Betaproteobacteria</taxon>
        <taxon>Burkholderiales</taxon>
        <taxon>Comamonadaceae</taxon>
        <taxon>Limnohabitans</taxon>
    </lineage>
</organism>
<dbReference type="STRING" id="1293045.H663_08095"/>
<dbReference type="InterPro" id="IPR000015">
    <property type="entry name" value="Fimb_usher"/>
</dbReference>
<dbReference type="EMBL" id="LFYT02000011">
    <property type="protein sequence ID" value="PVE42772.1"/>
    <property type="molecule type" value="Genomic_DNA"/>
</dbReference>
<keyword evidence="1" id="KW-0812">Transmembrane</keyword>
<dbReference type="Gene3D" id="2.60.40.2610">
    <property type="entry name" value="Outer membrane usher protein FimD, plug domain"/>
    <property type="match status" value="1"/>
</dbReference>
<dbReference type="PANTHER" id="PTHR30451">
    <property type="entry name" value="OUTER MEMBRANE USHER PROTEIN"/>
    <property type="match status" value="1"/>
</dbReference>
<dbReference type="InterPro" id="IPR043142">
    <property type="entry name" value="PapC-like_C_sf"/>
</dbReference>
<dbReference type="InterPro" id="IPR025949">
    <property type="entry name" value="PapC-like_C"/>
</dbReference>
<evidence type="ECO:0000313" key="4">
    <source>
        <dbReference type="Proteomes" id="UP000037507"/>
    </source>
</evidence>
<dbReference type="OrthoDB" id="8587at2"/>
<sequence>MSKRRWPAKDEPPCWPMHGMNGVFQLHMTSCTFRGGSWFNKVTLRRSRSFLMLKCAPICARACKSVRPHFLVFVSFLMLGTASATNTSSGFYGVVVNGVTQAGFALLVFDAQWRPSMARQDFLNLGFSKSIPHIMQDGMALVPLDGNEGMVVRVDAKRLLVSLEVEPEWYGFTRMNLNAPQVGKPLPAAPGALLNYSVQASRSGNASVAMNSTQVLSLFGSAGLLQLTTAMKTTESRQATLNPVVEKKFTRLGTTFWRDDPENLTTLSVGDDVLQAGTGVPSVRYGGVSWQSNFRLNPSFSTLETPTLFDAARLPSTLEFFLNDRRVGSPVTVAPGPFEISGLPTVGVNGMVKVLIRDALNNERVVVVPYLQTPSLYRQGLHGFSYTAGWLRPDLDRYETPFLASAHRWGLSRRVTLDAGAALSTHQSSVGAGATVALFGLAIGNVNLAFSRSPSNAGQKLGASVQWQDSRSSMGASYSHASSAFELLGDVWKARNRPRDDMRFFAARALGSELGSVSISWGRLADWSGKSRSISSVGWTKSFGVTNVSLSAVRSLDGTLLQFMLNIPLERGAFLSTSMNKQGRGSAIRTDYATPGVTDKGVAWRGGIELNNAVTTSERSRFFAGIDMRSDGGEHGLDWVSSPNGASWRARTAGSLGLLAGHRFYGPPIHGGFALVSTGDAPDIPIYRWNLPVAVSDSKGMALVTTLNPYQKNLLAIKPEEVPMQYRVASNEITAVPRGRGGVLVDFSIVRERPAVLVLASPDGQSLPIGARVHVLSSGETASVGLRGEAYLQNLPAKTEVEVRVKQKICRLAIDSPLTTDPQPRLGPFICDLREAP</sequence>
<gene>
    <name evidence="3" type="ORF">H663_010805</name>
</gene>
<dbReference type="GO" id="GO:0009279">
    <property type="term" value="C:cell outer membrane"/>
    <property type="evidence" value="ECO:0007669"/>
    <property type="project" value="TreeGrafter"/>
</dbReference>
<dbReference type="Proteomes" id="UP000037507">
    <property type="component" value="Unassembled WGS sequence"/>
</dbReference>
<keyword evidence="1" id="KW-0472">Membrane</keyword>
<keyword evidence="4" id="KW-1185">Reference proteome</keyword>